<protein>
    <recommendedName>
        <fullName evidence="4">Transmembrane protein</fullName>
    </recommendedName>
</protein>
<feature type="transmembrane region" description="Helical" evidence="1">
    <location>
        <begin position="6"/>
        <end position="24"/>
    </location>
</feature>
<reference evidence="2 3" key="1">
    <citation type="submission" date="2014-03" db="EMBL/GenBank/DDBJ databases">
        <title>Genome of Paenirhodobacter enshiensis DW2-9.</title>
        <authorList>
            <person name="Wang D."/>
            <person name="Wang G."/>
        </authorList>
    </citation>
    <scope>NUCLEOTIDE SEQUENCE [LARGE SCALE GENOMIC DNA]</scope>
    <source>
        <strain evidence="2 3">DW2-9</strain>
    </source>
</reference>
<keyword evidence="1" id="KW-0472">Membrane</keyword>
<dbReference type="AlphaFoldDB" id="A0A086XXX8"/>
<dbReference type="STRING" id="1105367.CG50_01035"/>
<feature type="transmembrane region" description="Helical" evidence="1">
    <location>
        <begin position="63"/>
        <end position="81"/>
    </location>
</feature>
<name>A0A086XXX8_9RHOB</name>
<dbReference type="Proteomes" id="UP000028824">
    <property type="component" value="Unassembled WGS sequence"/>
</dbReference>
<keyword evidence="1" id="KW-0812">Transmembrane</keyword>
<evidence type="ECO:0000256" key="1">
    <source>
        <dbReference type="SAM" id="Phobius"/>
    </source>
</evidence>
<evidence type="ECO:0000313" key="2">
    <source>
        <dbReference type="EMBL" id="KFI26878.1"/>
    </source>
</evidence>
<evidence type="ECO:0000313" key="3">
    <source>
        <dbReference type="Proteomes" id="UP000028824"/>
    </source>
</evidence>
<keyword evidence="1" id="KW-1133">Transmembrane helix</keyword>
<proteinExistence type="predicted"/>
<gene>
    <name evidence="2" type="ORF">CG50_01035</name>
</gene>
<sequence>MSHTLAVILGGLVLMAALFGLGVWRGIPLVRIVPVFAGLWALAAAVNLWVGVAHAGYALREEVPVFALVFALPVALAWLIARRFG</sequence>
<feature type="transmembrane region" description="Helical" evidence="1">
    <location>
        <begin position="36"/>
        <end position="57"/>
    </location>
</feature>
<organism evidence="2 3">
    <name type="scientific">Paenirhodobacter enshiensis</name>
    <dbReference type="NCBI Taxonomy" id="1105367"/>
    <lineage>
        <taxon>Bacteria</taxon>
        <taxon>Pseudomonadati</taxon>
        <taxon>Pseudomonadota</taxon>
        <taxon>Alphaproteobacteria</taxon>
        <taxon>Rhodobacterales</taxon>
        <taxon>Rhodobacter group</taxon>
        <taxon>Paenirhodobacter</taxon>
    </lineage>
</organism>
<dbReference type="EMBL" id="JFZB01000012">
    <property type="protein sequence ID" value="KFI26878.1"/>
    <property type="molecule type" value="Genomic_DNA"/>
</dbReference>
<keyword evidence="3" id="KW-1185">Reference proteome</keyword>
<evidence type="ECO:0008006" key="4">
    <source>
        <dbReference type="Google" id="ProtNLM"/>
    </source>
</evidence>
<dbReference type="RefSeq" id="WP_036637098.1">
    <property type="nucleotide sequence ID" value="NZ_CAXYYU010000027.1"/>
</dbReference>
<accession>A0A086XXX8</accession>
<comment type="caution">
    <text evidence="2">The sequence shown here is derived from an EMBL/GenBank/DDBJ whole genome shotgun (WGS) entry which is preliminary data.</text>
</comment>